<dbReference type="GO" id="GO:0005254">
    <property type="term" value="F:chloride channel activity"/>
    <property type="evidence" value="ECO:0007669"/>
    <property type="project" value="InterPro"/>
</dbReference>
<proteinExistence type="inferred from homology"/>
<feature type="transmembrane region" description="Helical" evidence="9">
    <location>
        <begin position="52"/>
        <end position="68"/>
    </location>
</feature>
<evidence type="ECO:0000313" key="11">
    <source>
        <dbReference type="Proteomes" id="UP000317835"/>
    </source>
</evidence>
<reference evidence="10 11" key="1">
    <citation type="submission" date="2019-02" db="EMBL/GenBank/DDBJ databases">
        <title>Deep-cultivation of Planctomycetes and their phenomic and genomic characterization uncovers novel biology.</title>
        <authorList>
            <person name="Wiegand S."/>
            <person name="Jogler M."/>
            <person name="Boedeker C."/>
            <person name="Pinto D."/>
            <person name="Vollmers J."/>
            <person name="Rivas-Marin E."/>
            <person name="Kohn T."/>
            <person name="Peeters S.H."/>
            <person name="Heuer A."/>
            <person name="Rast P."/>
            <person name="Oberbeckmann S."/>
            <person name="Bunk B."/>
            <person name="Jeske O."/>
            <person name="Meyerdierks A."/>
            <person name="Storesund J.E."/>
            <person name="Kallscheuer N."/>
            <person name="Luecker S."/>
            <person name="Lage O.M."/>
            <person name="Pohl T."/>
            <person name="Merkel B.J."/>
            <person name="Hornburger P."/>
            <person name="Mueller R.-W."/>
            <person name="Bruemmer F."/>
            <person name="Labrenz M."/>
            <person name="Spormann A.M."/>
            <person name="Op den Camp H."/>
            <person name="Overmann J."/>
            <person name="Amann R."/>
            <person name="Jetten M.S.M."/>
            <person name="Mascher T."/>
            <person name="Medema M.H."/>
            <person name="Devos D.P."/>
            <person name="Kaster A.-K."/>
            <person name="Ovreas L."/>
            <person name="Rohde M."/>
            <person name="Galperin M.Y."/>
            <person name="Jogler C."/>
        </authorList>
    </citation>
    <scope>NUCLEOTIDE SEQUENCE [LARGE SCALE GENOMIC DNA]</scope>
    <source>
        <strain evidence="10 11">ElP</strain>
        <plasmid evidence="11">pelp_1</plasmid>
    </source>
</reference>
<dbReference type="PANTHER" id="PTHR33281:SF19">
    <property type="entry name" value="VOLTAGE-DEPENDENT ANION CHANNEL-FORMING PROTEIN YNEE"/>
    <property type="match status" value="1"/>
</dbReference>
<protein>
    <submittedName>
        <fullName evidence="10">Bestrophin, RFP-TM, chloride channel</fullName>
    </submittedName>
</protein>
<dbReference type="RefSeq" id="WP_145279363.1">
    <property type="nucleotide sequence ID" value="NZ_CP036427.1"/>
</dbReference>
<evidence type="ECO:0000256" key="2">
    <source>
        <dbReference type="ARBA" id="ARBA00022448"/>
    </source>
</evidence>
<keyword evidence="11" id="KW-1185">Reference proteome</keyword>
<dbReference type="AlphaFoldDB" id="A0A518HEA1"/>
<keyword evidence="6" id="KW-0406">Ion transport</keyword>
<organism evidence="10 11">
    <name type="scientific">Tautonia plasticadhaerens</name>
    <dbReference type="NCBI Taxonomy" id="2527974"/>
    <lineage>
        <taxon>Bacteria</taxon>
        <taxon>Pseudomonadati</taxon>
        <taxon>Planctomycetota</taxon>
        <taxon>Planctomycetia</taxon>
        <taxon>Isosphaerales</taxon>
        <taxon>Isosphaeraceae</taxon>
        <taxon>Tautonia</taxon>
    </lineage>
</organism>
<keyword evidence="4 9" id="KW-0812">Transmembrane</keyword>
<name>A0A518HEA1_9BACT</name>
<geneLocation type="plasmid" evidence="11">
    <name>pelp_1</name>
</geneLocation>
<evidence type="ECO:0000256" key="1">
    <source>
        <dbReference type="ARBA" id="ARBA00004651"/>
    </source>
</evidence>
<keyword evidence="3" id="KW-1003">Cell membrane</keyword>
<evidence type="ECO:0000256" key="8">
    <source>
        <dbReference type="ARBA" id="ARBA00034708"/>
    </source>
</evidence>
<dbReference type="KEGG" id="tpla:ElP_71390"/>
<evidence type="ECO:0000256" key="5">
    <source>
        <dbReference type="ARBA" id="ARBA00022989"/>
    </source>
</evidence>
<accession>A0A518HEA1</accession>
<dbReference type="InterPro" id="IPR044669">
    <property type="entry name" value="YneE/VCCN1/2-like"/>
</dbReference>
<dbReference type="EMBL" id="CP036427">
    <property type="protein sequence ID" value="QDV39175.1"/>
    <property type="molecule type" value="Genomic_DNA"/>
</dbReference>
<dbReference type="OrthoDB" id="445589at2"/>
<evidence type="ECO:0000256" key="4">
    <source>
        <dbReference type="ARBA" id="ARBA00022692"/>
    </source>
</evidence>
<dbReference type="Proteomes" id="UP000317835">
    <property type="component" value="Plasmid pElP_1"/>
</dbReference>
<keyword evidence="10" id="KW-0614">Plasmid</keyword>
<comment type="similarity">
    <text evidence="8">Belongs to the anion channel-forming bestrophin (TC 1.A.46) family.</text>
</comment>
<gene>
    <name evidence="10" type="ORF">ElP_71390</name>
</gene>
<dbReference type="GO" id="GO:0005886">
    <property type="term" value="C:plasma membrane"/>
    <property type="evidence" value="ECO:0007669"/>
    <property type="project" value="UniProtKB-SubCell"/>
</dbReference>
<evidence type="ECO:0000256" key="9">
    <source>
        <dbReference type="SAM" id="Phobius"/>
    </source>
</evidence>
<evidence type="ECO:0000256" key="6">
    <source>
        <dbReference type="ARBA" id="ARBA00023065"/>
    </source>
</evidence>
<keyword evidence="7 9" id="KW-0472">Membrane</keyword>
<keyword evidence="5 9" id="KW-1133">Transmembrane helix</keyword>
<keyword evidence="2" id="KW-0813">Transport</keyword>
<evidence type="ECO:0000256" key="7">
    <source>
        <dbReference type="ARBA" id="ARBA00023136"/>
    </source>
</evidence>
<evidence type="ECO:0000256" key="3">
    <source>
        <dbReference type="ARBA" id="ARBA00022475"/>
    </source>
</evidence>
<dbReference type="PANTHER" id="PTHR33281">
    <property type="entry name" value="UPF0187 PROTEIN YNEE"/>
    <property type="match status" value="1"/>
</dbReference>
<evidence type="ECO:0000313" key="10">
    <source>
        <dbReference type="EMBL" id="QDV39175.1"/>
    </source>
</evidence>
<comment type="subcellular location">
    <subcellularLocation>
        <location evidence="1">Cell membrane</location>
        <topology evidence="1">Multi-pass membrane protein</topology>
    </subcellularLocation>
</comment>
<dbReference type="Pfam" id="PF25539">
    <property type="entry name" value="Bestrophin_2"/>
    <property type="match status" value="1"/>
</dbReference>
<sequence>MIDYDPHRWYSHLLGVRGSMVREISPRVLAVTAWSAAVAAVHLHVLPVAVPHTVHGLVGVALGLLLVFRTNSSYDRYWEGRRLWGGIVNQTRNLARAASVLLREEPEAVGAVVGWTAAFPYAVMHRLRGRPGLGPPGERLPRAEAEQALAAPHVPLAVAQRISGLLAEARARGVLSDYQQMELDRNVQKLVDSLGGCERIHTTPLPYAYVVHLRRALLLYCGTLPFALVGEYGWAAVLDTLLVSYVFFGIEEIGVEIENPFGCDDNDLPLERYCGAIEGNLRGLLGEQRGPVDGQAGPVSGLATREEC</sequence>